<dbReference type="GO" id="GO:0045048">
    <property type="term" value="P:protein insertion into ER membrane"/>
    <property type="evidence" value="ECO:0007669"/>
    <property type="project" value="InterPro"/>
</dbReference>
<comment type="similarity">
    <text evidence="2">Belongs to the Asterix family.</text>
</comment>
<dbReference type="AlphaFoldDB" id="A0A068RYA8"/>
<dbReference type="Proteomes" id="UP000027586">
    <property type="component" value="Unassembled WGS sequence"/>
</dbReference>
<comment type="caution">
    <text evidence="7">The sequence shown here is derived from an EMBL/GenBank/DDBJ whole genome shotgun (WGS) entry which is preliminary data.</text>
</comment>
<keyword evidence="8" id="KW-1185">Reference proteome</keyword>
<sequence>MSSSKMDPRRPDKIVPFHMPSNVPPSSDYAGNLAVAVGMGGIMVRNSFKAFPWIAAFFGASSMLNSRKTKRDDSVGFSGAVLGLVSLFTYYLNMYMMHKRAMDNANAA</sequence>
<dbReference type="InterPro" id="IPR005351">
    <property type="entry name" value="ASTER"/>
</dbReference>
<keyword evidence="3 6" id="KW-0812">Transmembrane</keyword>
<feature type="transmembrane region" description="Helical" evidence="6">
    <location>
        <begin position="76"/>
        <end position="92"/>
    </location>
</feature>
<keyword evidence="4 6" id="KW-1133">Transmembrane helix</keyword>
<dbReference type="GO" id="GO:0044183">
    <property type="term" value="F:protein folding chaperone"/>
    <property type="evidence" value="ECO:0007669"/>
    <property type="project" value="InterPro"/>
</dbReference>
<comment type="subcellular location">
    <subcellularLocation>
        <location evidence="1">Membrane</location>
    </subcellularLocation>
</comment>
<organism evidence="7 8">
    <name type="scientific">Lichtheimia corymbifera JMRC:FSU:9682</name>
    <dbReference type="NCBI Taxonomy" id="1263082"/>
    <lineage>
        <taxon>Eukaryota</taxon>
        <taxon>Fungi</taxon>
        <taxon>Fungi incertae sedis</taxon>
        <taxon>Mucoromycota</taxon>
        <taxon>Mucoromycotina</taxon>
        <taxon>Mucoromycetes</taxon>
        <taxon>Mucorales</taxon>
        <taxon>Lichtheimiaceae</taxon>
        <taxon>Lichtheimia</taxon>
    </lineage>
</organism>
<evidence type="ECO:0000256" key="3">
    <source>
        <dbReference type="ARBA" id="ARBA00022692"/>
    </source>
</evidence>
<dbReference type="Pfam" id="PF03669">
    <property type="entry name" value="ASTER"/>
    <property type="match status" value="1"/>
</dbReference>
<accession>A0A068RYA8</accession>
<dbReference type="PANTHER" id="PTHR13193:SF0">
    <property type="entry name" value="PAT COMPLEX SUBUNIT ASTERIX"/>
    <property type="match status" value="1"/>
</dbReference>
<name>A0A068RYA8_9FUNG</name>
<evidence type="ECO:0000256" key="5">
    <source>
        <dbReference type="ARBA" id="ARBA00023136"/>
    </source>
</evidence>
<dbReference type="GO" id="GO:0005789">
    <property type="term" value="C:endoplasmic reticulum membrane"/>
    <property type="evidence" value="ECO:0007669"/>
    <property type="project" value="InterPro"/>
</dbReference>
<reference evidence="7" key="1">
    <citation type="submission" date="2013-08" db="EMBL/GenBank/DDBJ databases">
        <title>Gene expansion shapes genome architecture in the human pathogen Lichtheimia corymbifera: an evolutionary genomics analysis in the ancient terrestrial Mucorales (Mucoromycotina).</title>
        <authorList>
            <person name="Schwartze V.U."/>
            <person name="Winter S."/>
            <person name="Shelest E."/>
            <person name="Marcet-Houben M."/>
            <person name="Horn F."/>
            <person name="Wehner S."/>
            <person name="Hoffmann K."/>
            <person name="Riege K."/>
            <person name="Sammeth M."/>
            <person name="Nowrousian M."/>
            <person name="Valiante V."/>
            <person name="Linde J."/>
            <person name="Jacobsen I.D."/>
            <person name="Marz M."/>
            <person name="Brakhage A.A."/>
            <person name="Gabaldon T."/>
            <person name="Bocker S."/>
            <person name="Voigt K."/>
        </authorList>
    </citation>
    <scope>NUCLEOTIDE SEQUENCE [LARGE SCALE GENOMIC DNA]</scope>
    <source>
        <strain evidence="7">FSU 9682</strain>
    </source>
</reference>
<dbReference type="STRING" id="1263082.A0A068RYA8"/>
<dbReference type="PANTHER" id="PTHR13193">
    <property type="entry name" value="CGI-140"/>
    <property type="match status" value="1"/>
</dbReference>
<evidence type="ECO:0000256" key="4">
    <source>
        <dbReference type="ARBA" id="ARBA00022989"/>
    </source>
</evidence>
<protein>
    <submittedName>
        <fullName evidence="7">Uncharacterized protein</fullName>
    </submittedName>
</protein>
<dbReference type="VEuPathDB" id="FungiDB:LCOR_06183.1"/>
<dbReference type="OrthoDB" id="284718at2759"/>
<proteinExistence type="inferred from homology"/>
<dbReference type="EMBL" id="CBTN010000026">
    <property type="protein sequence ID" value="CDH54984.1"/>
    <property type="molecule type" value="Genomic_DNA"/>
</dbReference>
<evidence type="ECO:0000256" key="1">
    <source>
        <dbReference type="ARBA" id="ARBA00004370"/>
    </source>
</evidence>
<evidence type="ECO:0000256" key="2">
    <source>
        <dbReference type="ARBA" id="ARBA00009066"/>
    </source>
</evidence>
<keyword evidence="5 6" id="KW-0472">Membrane</keyword>
<evidence type="ECO:0000313" key="8">
    <source>
        <dbReference type="Proteomes" id="UP000027586"/>
    </source>
</evidence>
<evidence type="ECO:0000313" key="7">
    <source>
        <dbReference type="EMBL" id="CDH54984.1"/>
    </source>
</evidence>
<gene>
    <name evidence="7" type="ORF">LCOR_06183.1</name>
</gene>
<evidence type="ECO:0000256" key="6">
    <source>
        <dbReference type="SAM" id="Phobius"/>
    </source>
</evidence>